<evidence type="ECO:0000256" key="1">
    <source>
        <dbReference type="SAM" id="MobiDB-lite"/>
    </source>
</evidence>
<dbReference type="RefSeq" id="WP_253243013.1">
    <property type="nucleotide sequence ID" value="NZ_JAMYJR010000052.1"/>
</dbReference>
<proteinExistence type="predicted"/>
<feature type="region of interest" description="Disordered" evidence="1">
    <location>
        <begin position="20"/>
        <end position="72"/>
    </location>
</feature>
<dbReference type="EMBL" id="JAMYJR010000052">
    <property type="protein sequence ID" value="MCO8277002.1"/>
    <property type="molecule type" value="Genomic_DNA"/>
</dbReference>
<protein>
    <submittedName>
        <fullName evidence="2">Uncharacterized protein</fullName>
    </submittedName>
</protein>
<accession>A0ABT1E1L5</accession>
<keyword evidence="3" id="KW-1185">Reference proteome</keyword>
<comment type="caution">
    <text evidence="2">The sequence shown here is derived from an EMBL/GenBank/DDBJ whole genome shotgun (WGS) entry which is preliminary data.</text>
</comment>
<dbReference type="Proteomes" id="UP001523369">
    <property type="component" value="Unassembled WGS sequence"/>
</dbReference>
<reference evidence="2 3" key="1">
    <citation type="submission" date="2022-06" db="EMBL/GenBank/DDBJ databases">
        <title>New Species of the Genus Actinoplanes, ActinopZanes ferrugineus.</title>
        <authorList>
            <person name="Ding P."/>
        </authorList>
    </citation>
    <scope>NUCLEOTIDE SEQUENCE [LARGE SCALE GENOMIC DNA]</scope>
    <source>
        <strain evidence="2 3">TRM88003</strain>
    </source>
</reference>
<name>A0ABT1E1L5_9ACTN</name>
<evidence type="ECO:0000313" key="3">
    <source>
        <dbReference type="Proteomes" id="UP001523369"/>
    </source>
</evidence>
<feature type="compositionally biased region" description="Basic and acidic residues" evidence="1">
    <location>
        <begin position="61"/>
        <end position="72"/>
    </location>
</feature>
<gene>
    <name evidence="2" type="ORF">M1L60_41135</name>
</gene>
<sequence length="72" mass="7968">MNRLRRRFRVLGGAASAVSYADTGPYAGAPRNPGLRIGDEKSYSTIVHTETRDAWLPPSPERAEDRRRGNAV</sequence>
<organism evidence="2 3">
    <name type="scientific">Paractinoplanes aksuensis</name>
    <dbReference type="NCBI Taxonomy" id="2939490"/>
    <lineage>
        <taxon>Bacteria</taxon>
        <taxon>Bacillati</taxon>
        <taxon>Actinomycetota</taxon>
        <taxon>Actinomycetes</taxon>
        <taxon>Micromonosporales</taxon>
        <taxon>Micromonosporaceae</taxon>
        <taxon>Paractinoplanes</taxon>
    </lineage>
</organism>
<evidence type="ECO:0000313" key="2">
    <source>
        <dbReference type="EMBL" id="MCO8277002.1"/>
    </source>
</evidence>